<keyword evidence="1" id="KW-0472">Membrane</keyword>
<evidence type="ECO:0000313" key="2">
    <source>
        <dbReference type="EMBL" id="QHS88114.1"/>
    </source>
</evidence>
<keyword evidence="1" id="KW-0812">Transmembrane</keyword>
<evidence type="ECO:0000256" key="1">
    <source>
        <dbReference type="SAM" id="Phobius"/>
    </source>
</evidence>
<keyword evidence="1" id="KW-1133">Transmembrane helix</keyword>
<accession>A0A6C0B8D4</accession>
<protein>
    <submittedName>
        <fullName evidence="2">Uncharacterized protein</fullName>
    </submittedName>
</protein>
<name>A0A6C0B8D4_9ZZZZ</name>
<feature type="transmembrane region" description="Helical" evidence="1">
    <location>
        <begin position="12"/>
        <end position="32"/>
    </location>
</feature>
<dbReference type="AlphaFoldDB" id="A0A6C0B8D4"/>
<dbReference type="EMBL" id="MN739093">
    <property type="protein sequence ID" value="QHS88114.1"/>
    <property type="molecule type" value="Genomic_DNA"/>
</dbReference>
<reference evidence="2" key="1">
    <citation type="journal article" date="2020" name="Nature">
        <title>Giant virus diversity and host interactions through global metagenomics.</title>
        <authorList>
            <person name="Schulz F."/>
            <person name="Roux S."/>
            <person name="Paez-Espino D."/>
            <person name="Jungbluth S."/>
            <person name="Walsh D.A."/>
            <person name="Denef V.J."/>
            <person name="McMahon K.D."/>
            <person name="Konstantinidis K.T."/>
            <person name="Eloe-Fadrosh E.A."/>
            <person name="Kyrpides N.C."/>
            <person name="Woyke T."/>
        </authorList>
    </citation>
    <scope>NUCLEOTIDE SEQUENCE</scope>
    <source>
        <strain evidence="2">GVMAG-M-3300010158-13</strain>
    </source>
</reference>
<sequence length="74" mass="8274">MAAPSASDKWRFTLYSTFVLVILFNPWTYSLVNSLLSRFIGQTATGNGCPTPLGFAIHVIIFTLIIRYMMDLGI</sequence>
<feature type="transmembrane region" description="Helical" evidence="1">
    <location>
        <begin position="52"/>
        <end position="70"/>
    </location>
</feature>
<organism evidence="2">
    <name type="scientific">viral metagenome</name>
    <dbReference type="NCBI Taxonomy" id="1070528"/>
    <lineage>
        <taxon>unclassified sequences</taxon>
        <taxon>metagenomes</taxon>
        <taxon>organismal metagenomes</taxon>
    </lineage>
</organism>
<proteinExistence type="predicted"/>